<dbReference type="GO" id="GO:0005886">
    <property type="term" value="C:plasma membrane"/>
    <property type="evidence" value="ECO:0007669"/>
    <property type="project" value="TreeGrafter"/>
</dbReference>
<evidence type="ECO:0000313" key="7">
    <source>
        <dbReference type="Proteomes" id="UP000318801"/>
    </source>
</evidence>
<dbReference type="SMART" id="SM00304">
    <property type="entry name" value="HAMP"/>
    <property type="match status" value="1"/>
</dbReference>
<dbReference type="SMART" id="SM00267">
    <property type="entry name" value="GGDEF"/>
    <property type="match status" value="1"/>
</dbReference>
<proteinExistence type="predicted"/>
<dbReference type="CDD" id="cd01949">
    <property type="entry name" value="GGDEF"/>
    <property type="match status" value="1"/>
</dbReference>
<dbReference type="InterPro" id="IPR003660">
    <property type="entry name" value="HAMP_dom"/>
</dbReference>
<dbReference type="EMBL" id="VHLG01000001">
    <property type="protein sequence ID" value="TPW33330.1"/>
    <property type="molecule type" value="Genomic_DNA"/>
</dbReference>
<dbReference type="SUPFAM" id="SSF55073">
    <property type="entry name" value="Nucleotide cyclase"/>
    <property type="match status" value="1"/>
</dbReference>
<evidence type="ECO:0000313" key="6">
    <source>
        <dbReference type="EMBL" id="TPW33330.1"/>
    </source>
</evidence>
<evidence type="ECO:0000256" key="1">
    <source>
        <dbReference type="ARBA" id="ARBA00012528"/>
    </source>
</evidence>
<dbReference type="AlphaFoldDB" id="A0A506UJ40"/>
<dbReference type="PROSITE" id="PS50885">
    <property type="entry name" value="HAMP"/>
    <property type="match status" value="1"/>
</dbReference>
<keyword evidence="3" id="KW-0812">Transmembrane</keyword>
<dbReference type="Proteomes" id="UP000318801">
    <property type="component" value="Unassembled WGS sequence"/>
</dbReference>
<dbReference type="Gene3D" id="6.10.340.10">
    <property type="match status" value="1"/>
</dbReference>
<evidence type="ECO:0000256" key="2">
    <source>
        <dbReference type="ARBA" id="ARBA00034247"/>
    </source>
</evidence>
<name>A0A506UJ40_9HYPH</name>
<keyword evidence="3" id="KW-1133">Transmembrane helix</keyword>
<feature type="domain" description="GGDEF" evidence="5">
    <location>
        <begin position="304"/>
        <end position="436"/>
    </location>
</feature>
<dbReference type="GO" id="GO:0007165">
    <property type="term" value="P:signal transduction"/>
    <property type="evidence" value="ECO:0007669"/>
    <property type="project" value="InterPro"/>
</dbReference>
<dbReference type="RefSeq" id="WP_141147268.1">
    <property type="nucleotide sequence ID" value="NZ_VHLG01000001.1"/>
</dbReference>
<accession>A0A506UJ40</accession>
<dbReference type="CDD" id="cd06225">
    <property type="entry name" value="HAMP"/>
    <property type="match status" value="1"/>
</dbReference>
<dbReference type="GO" id="GO:0043709">
    <property type="term" value="P:cell adhesion involved in single-species biofilm formation"/>
    <property type="evidence" value="ECO:0007669"/>
    <property type="project" value="TreeGrafter"/>
</dbReference>
<dbReference type="InterPro" id="IPR029787">
    <property type="entry name" value="Nucleotide_cyclase"/>
</dbReference>
<dbReference type="EC" id="2.7.7.65" evidence="1"/>
<dbReference type="OrthoDB" id="9812260at2"/>
<keyword evidence="3" id="KW-0472">Membrane</keyword>
<dbReference type="GO" id="GO:1902201">
    <property type="term" value="P:negative regulation of bacterial-type flagellum-dependent cell motility"/>
    <property type="evidence" value="ECO:0007669"/>
    <property type="project" value="TreeGrafter"/>
</dbReference>
<sequence>MSAEGETGQFSRWFRGFSLRAWLAVGFMLALLPLFAIAIYGYTTYDRTIATPFRDVLHNQHRILVALERMQDELWDLNVSVTDFSESGAESYRTSFETSERQVSVQLAEMESATKEYASFAPIMQSVEQQWAALLSAASKVQPGDIDRASPELQRFEGVISESAKRIGTIAETMRLQNEESHERALEAMRQMEIFAAIAIALAIFFAIAGIYVIDRALIASTDKLVEGAMRMANGERKGDIDVRVPPELASVANAFNSMTRQIKRNEEALATAAHTDGLTGLRNRLDFDEVLSSYLTLAREGGKHFGLLMIDIDHFKLFNDSYGHLGGDEALRQIAGHIASAVREEDRVFRYGGEEFAVILPNTRVDGGLLIGERVRAAVENHGVILPNGDHKPATVSVGVAFYGPATSHPEIVASADEALYAAKHAGRNLVRLKS</sequence>
<comment type="caution">
    <text evidence="6">The sequence shown here is derived from an EMBL/GenBank/DDBJ whole genome shotgun (WGS) entry which is preliminary data.</text>
</comment>
<dbReference type="PROSITE" id="PS50887">
    <property type="entry name" value="GGDEF"/>
    <property type="match status" value="1"/>
</dbReference>
<reference evidence="6 7" key="1">
    <citation type="submission" date="2019-06" db="EMBL/GenBank/DDBJ databases">
        <authorList>
            <person name="Li M."/>
        </authorList>
    </citation>
    <scope>NUCLEOTIDE SEQUENCE [LARGE SCALE GENOMIC DNA]</scope>
    <source>
        <strain evidence="6 7">BGMRC2036</strain>
    </source>
</reference>
<gene>
    <name evidence="6" type="ORF">FJU08_01865</name>
</gene>
<dbReference type="NCBIfam" id="TIGR00254">
    <property type="entry name" value="GGDEF"/>
    <property type="match status" value="1"/>
</dbReference>
<dbReference type="FunFam" id="3.30.70.270:FF:000001">
    <property type="entry name" value="Diguanylate cyclase domain protein"/>
    <property type="match status" value="1"/>
</dbReference>
<dbReference type="PANTHER" id="PTHR45138:SF9">
    <property type="entry name" value="DIGUANYLATE CYCLASE DGCM-RELATED"/>
    <property type="match status" value="1"/>
</dbReference>
<dbReference type="PANTHER" id="PTHR45138">
    <property type="entry name" value="REGULATORY COMPONENTS OF SENSORY TRANSDUCTION SYSTEM"/>
    <property type="match status" value="1"/>
</dbReference>
<feature type="transmembrane region" description="Helical" evidence="3">
    <location>
        <begin position="20"/>
        <end position="42"/>
    </location>
</feature>
<dbReference type="Pfam" id="PF00990">
    <property type="entry name" value="GGDEF"/>
    <property type="match status" value="1"/>
</dbReference>
<evidence type="ECO:0000259" key="5">
    <source>
        <dbReference type="PROSITE" id="PS50887"/>
    </source>
</evidence>
<dbReference type="Gene3D" id="3.30.70.270">
    <property type="match status" value="1"/>
</dbReference>
<dbReference type="InterPro" id="IPR000160">
    <property type="entry name" value="GGDEF_dom"/>
</dbReference>
<dbReference type="Pfam" id="PF00672">
    <property type="entry name" value="HAMP"/>
    <property type="match status" value="1"/>
</dbReference>
<dbReference type="InterPro" id="IPR043128">
    <property type="entry name" value="Rev_trsase/Diguanyl_cyclase"/>
</dbReference>
<organism evidence="6 7">
    <name type="scientific">Martelella alba</name>
    <dbReference type="NCBI Taxonomy" id="2590451"/>
    <lineage>
        <taxon>Bacteria</taxon>
        <taxon>Pseudomonadati</taxon>
        <taxon>Pseudomonadota</taxon>
        <taxon>Alphaproteobacteria</taxon>
        <taxon>Hyphomicrobiales</taxon>
        <taxon>Aurantimonadaceae</taxon>
        <taxon>Martelella</taxon>
    </lineage>
</organism>
<feature type="transmembrane region" description="Helical" evidence="3">
    <location>
        <begin position="194"/>
        <end position="214"/>
    </location>
</feature>
<dbReference type="InterPro" id="IPR050469">
    <property type="entry name" value="Diguanylate_Cyclase"/>
</dbReference>
<keyword evidence="7" id="KW-1185">Reference proteome</keyword>
<dbReference type="GO" id="GO:0052621">
    <property type="term" value="F:diguanylate cyclase activity"/>
    <property type="evidence" value="ECO:0007669"/>
    <property type="project" value="UniProtKB-EC"/>
</dbReference>
<feature type="domain" description="HAMP" evidence="4">
    <location>
        <begin position="216"/>
        <end position="268"/>
    </location>
</feature>
<comment type="catalytic activity">
    <reaction evidence="2">
        <text>2 GTP = 3',3'-c-di-GMP + 2 diphosphate</text>
        <dbReference type="Rhea" id="RHEA:24898"/>
        <dbReference type="ChEBI" id="CHEBI:33019"/>
        <dbReference type="ChEBI" id="CHEBI:37565"/>
        <dbReference type="ChEBI" id="CHEBI:58805"/>
        <dbReference type="EC" id="2.7.7.65"/>
    </reaction>
</comment>
<evidence type="ECO:0000256" key="3">
    <source>
        <dbReference type="SAM" id="Phobius"/>
    </source>
</evidence>
<evidence type="ECO:0000259" key="4">
    <source>
        <dbReference type="PROSITE" id="PS50885"/>
    </source>
</evidence>
<protein>
    <recommendedName>
        <fullName evidence="1">diguanylate cyclase</fullName>
        <ecNumber evidence="1">2.7.7.65</ecNumber>
    </recommendedName>
</protein>